<dbReference type="EMBL" id="SLXM01000001">
    <property type="protein sequence ID" value="TCP28156.1"/>
    <property type="molecule type" value="Genomic_DNA"/>
</dbReference>
<keyword evidence="2" id="KW-1185">Reference proteome</keyword>
<comment type="caution">
    <text evidence="1">The sequence shown here is derived from an EMBL/GenBank/DDBJ whole genome shotgun (WGS) entry which is preliminary data.</text>
</comment>
<reference evidence="1 2" key="1">
    <citation type="submission" date="2019-03" db="EMBL/GenBank/DDBJ databases">
        <title>Genomic Encyclopedia of Type Strains, Phase IV (KMG-IV): sequencing the most valuable type-strain genomes for metagenomic binning, comparative biology and taxonomic classification.</title>
        <authorList>
            <person name="Goeker M."/>
        </authorList>
    </citation>
    <scope>NUCLEOTIDE SEQUENCE [LARGE SCALE GENOMIC DNA]</scope>
    <source>
        <strain evidence="1 2">DSM 14836</strain>
    </source>
</reference>
<sequence length="565" mass="64313">MRKLLYIFIILTSLLACDTGLEIEVQDSFDFTITSDQKDISFVSEEINTTITIEPERKVQGTQYFFSYELDNGNGYYKLNNTILTPGQEYKLESLEFNLVYVGEDVNTHTTEITIRNSNDLTTSHLISYKIVDFNDFKVNTIKLSNDEVFLSQKVEFELEIEKVVNELEQELEYEIKFINSSLNGKLNINQNEIVLGESLTDLSEGKHRISFLANQGGNAQIDLLVKASNGKSQEVTINSEIIPTSILLEVTPEKTENYIKTPTAFNFNIYKIGVEEITYELVFKNINGKLSNTDNEYFKNETISVTEGNFQMNFEGFETSNTPIEFTLNASNGLSKTVSVDFSVLQTDFDLVVTPDEPNDYVGDLTPFEFSISKKGDQNLQYEISFNGPKGEILYQGNSYSNNDRIDLNIVTGGRFEFRGKEVSNEPLQFTVRASNGLSKTVSVNFESTPTDFEVIPSNDNISQFYMFDISLNMNIISPEVDNQFISYKMYFKTTDLGEIYIEERNTNQQISAGEILDLGFNTNIRMTINQRGTITQRKGEITFVIIDSNNVEREVTVAIEWRN</sequence>
<protein>
    <submittedName>
        <fullName evidence="1">Uncharacterized protein DUF3872</fullName>
    </submittedName>
</protein>
<dbReference type="Pfam" id="PF12988">
    <property type="entry name" value="TraQ_transposon"/>
    <property type="match status" value="1"/>
</dbReference>
<gene>
    <name evidence="1" type="ORF">EV195_101316</name>
</gene>
<dbReference type="Proteomes" id="UP000294564">
    <property type="component" value="Unassembled WGS sequence"/>
</dbReference>
<evidence type="ECO:0000313" key="1">
    <source>
        <dbReference type="EMBL" id="TCP28156.1"/>
    </source>
</evidence>
<dbReference type="RefSeq" id="WP_165915666.1">
    <property type="nucleotide sequence ID" value="NZ_SLXM01000001.1"/>
</dbReference>
<evidence type="ECO:0000313" key="2">
    <source>
        <dbReference type="Proteomes" id="UP000294564"/>
    </source>
</evidence>
<organism evidence="1 2">
    <name type="scientific">Tenacibaculum skagerrakense</name>
    <dbReference type="NCBI Taxonomy" id="186571"/>
    <lineage>
        <taxon>Bacteria</taxon>
        <taxon>Pseudomonadati</taxon>
        <taxon>Bacteroidota</taxon>
        <taxon>Flavobacteriia</taxon>
        <taxon>Flavobacteriales</taxon>
        <taxon>Flavobacteriaceae</taxon>
        <taxon>Tenacibaculum</taxon>
    </lineage>
</organism>
<dbReference type="Gene3D" id="2.60.40.2410">
    <property type="entry name" value="Uncharacterised protein PF12988, DUF3872"/>
    <property type="match status" value="4"/>
</dbReference>
<dbReference type="AlphaFoldDB" id="A0A4V2SMP5"/>
<dbReference type="PROSITE" id="PS51257">
    <property type="entry name" value="PROKAR_LIPOPROTEIN"/>
    <property type="match status" value="1"/>
</dbReference>
<dbReference type="InterPro" id="IPR038707">
    <property type="entry name" value="TraQ_sf"/>
</dbReference>
<accession>A0A4V2SMP5</accession>
<proteinExistence type="predicted"/>
<dbReference type="InterPro" id="IPR024355">
    <property type="entry name" value="TraQ_bacteroidetes"/>
</dbReference>
<name>A0A4V2SMP5_9FLAO</name>